<evidence type="ECO:0000256" key="1">
    <source>
        <dbReference type="ARBA" id="ARBA00022574"/>
    </source>
</evidence>
<dbReference type="PANTHER" id="PTHR19857:SF8">
    <property type="entry name" value="ANGIO-ASSOCIATED MIGRATORY CELL PROTEIN"/>
    <property type="match status" value="1"/>
</dbReference>
<evidence type="ECO:0000313" key="6">
    <source>
        <dbReference type="Proteomes" id="UP001412067"/>
    </source>
</evidence>
<dbReference type="EMBL" id="JBBWWR010000002">
    <property type="protein sequence ID" value="KAK8970173.1"/>
    <property type="molecule type" value="Genomic_DNA"/>
</dbReference>
<dbReference type="InterPro" id="IPR001680">
    <property type="entry name" value="WD40_rpt"/>
</dbReference>
<feature type="repeat" description="WD" evidence="3">
    <location>
        <begin position="263"/>
        <end position="304"/>
    </location>
</feature>
<dbReference type="Proteomes" id="UP001412067">
    <property type="component" value="Unassembled WGS sequence"/>
</dbReference>
<dbReference type="InterPro" id="IPR036322">
    <property type="entry name" value="WD40_repeat_dom_sf"/>
</dbReference>
<dbReference type="PANTHER" id="PTHR19857">
    <property type="entry name" value="MITOCHONDRIAL DIVISION PROTEIN 1-RELATED"/>
    <property type="match status" value="1"/>
</dbReference>
<reference evidence="5 6" key="1">
    <citation type="journal article" date="2022" name="Nat. Plants">
        <title>Genomes of leafy and leafless Platanthera orchids illuminate the evolution of mycoheterotrophy.</title>
        <authorList>
            <person name="Li M.H."/>
            <person name="Liu K.W."/>
            <person name="Li Z."/>
            <person name="Lu H.C."/>
            <person name="Ye Q.L."/>
            <person name="Zhang D."/>
            <person name="Wang J.Y."/>
            <person name="Li Y.F."/>
            <person name="Zhong Z.M."/>
            <person name="Liu X."/>
            <person name="Yu X."/>
            <person name="Liu D.K."/>
            <person name="Tu X.D."/>
            <person name="Liu B."/>
            <person name="Hao Y."/>
            <person name="Liao X.Y."/>
            <person name="Jiang Y.T."/>
            <person name="Sun W.H."/>
            <person name="Chen J."/>
            <person name="Chen Y.Q."/>
            <person name="Ai Y."/>
            <person name="Zhai J.W."/>
            <person name="Wu S.S."/>
            <person name="Zhou Z."/>
            <person name="Hsiao Y.Y."/>
            <person name="Wu W.L."/>
            <person name="Chen Y.Y."/>
            <person name="Lin Y.F."/>
            <person name="Hsu J.L."/>
            <person name="Li C.Y."/>
            <person name="Wang Z.W."/>
            <person name="Zhao X."/>
            <person name="Zhong W.Y."/>
            <person name="Ma X.K."/>
            <person name="Ma L."/>
            <person name="Huang J."/>
            <person name="Chen G.Z."/>
            <person name="Huang M.Z."/>
            <person name="Huang L."/>
            <person name="Peng D.H."/>
            <person name="Luo Y.B."/>
            <person name="Zou S.Q."/>
            <person name="Chen S.P."/>
            <person name="Lan S."/>
            <person name="Tsai W.C."/>
            <person name="Van de Peer Y."/>
            <person name="Liu Z.J."/>
        </authorList>
    </citation>
    <scope>NUCLEOTIDE SEQUENCE [LARGE SCALE GENOMIC DNA]</scope>
    <source>
        <strain evidence="5">Lor288</strain>
    </source>
</reference>
<evidence type="ECO:0000256" key="2">
    <source>
        <dbReference type="ARBA" id="ARBA00022737"/>
    </source>
</evidence>
<evidence type="ECO:0000313" key="5">
    <source>
        <dbReference type="EMBL" id="KAK8970173.1"/>
    </source>
</evidence>
<keyword evidence="1 3" id="KW-0853">WD repeat</keyword>
<name>A0ABR2N1Z6_9ASPA</name>
<proteinExistence type="predicted"/>
<evidence type="ECO:0008006" key="7">
    <source>
        <dbReference type="Google" id="ProtNLM"/>
    </source>
</evidence>
<organism evidence="5 6">
    <name type="scientific">Platanthera guangdongensis</name>
    <dbReference type="NCBI Taxonomy" id="2320717"/>
    <lineage>
        <taxon>Eukaryota</taxon>
        <taxon>Viridiplantae</taxon>
        <taxon>Streptophyta</taxon>
        <taxon>Embryophyta</taxon>
        <taxon>Tracheophyta</taxon>
        <taxon>Spermatophyta</taxon>
        <taxon>Magnoliopsida</taxon>
        <taxon>Liliopsida</taxon>
        <taxon>Asparagales</taxon>
        <taxon>Orchidaceae</taxon>
        <taxon>Orchidoideae</taxon>
        <taxon>Orchideae</taxon>
        <taxon>Orchidinae</taxon>
        <taxon>Platanthera</taxon>
    </lineage>
</organism>
<feature type="compositionally biased region" description="Acidic residues" evidence="4">
    <location>
        <begin position="51"/>
        <end position="72"/>
    </location>
</feature>
<dbReference type="PROSITE" id="PS50294">
    <property type="entry name" value="WD_REPEATS_REGION"/>
    <property type="match status" value="3"/>
</dbReference>
<feature type="repeat" description="WD" evidence="3">
    <location>
        <begin position="218"/>
        <end position="259"/>
    </location>
</feature>
<dbReference type="Gene3D" id="2.130.10.10">
    <property type="entry name" value="YVTN repeat-like/Quinoprotein amine dehydrogenase"/>
    <property type="match status" value="2"/>
</dbReference>
<feature type="region of interest" description="Disordered" evidence="4">
    <location>
        <begin position="1"/>
        <end position="72"/>
    </location>
</feature>
<keyword evidence="2" id="KW-0677">Repeat</keyword>
<dbReference type="InterPro" id="IPR051179">
    <property type="entry name" value="WD_repeat_multifunction"/>
</dbReference>
<feature type="repeat" description="WD" evidence="3">
    <location>
        <begin position="174"/>
        <end position="217"/>
    </location>
</feature>
<accession>A0ABR2N1Z6</accession>
<dbReference type="PRINTS" id="PR00320">
    <property type="entry name" value="GPROTEINBRPT"/>
</dbReference>
<evidence type="ECO:0000256" key="4">
    <source>
        <dbReference type="SAM" id="MobiDB-lite"/>
    </source>
</evidence>
<dbReference type="InterPro" id="IPR020472">
    <property type="entry name" value="WD40_PAC1"/>
</dbReference>
<dbReference type="SMART" id="SM00320">
    <property type="entry name" value="WD40"/>
    <property type="match status" value="8"/>
</dbReference>
<gene>
    <name evidence="5" type="ORF">KSP40_PGU008586</name>
</gene>
<feature type="compositionally biased region" description="Acidic residues" evidence="4">
    <location>
        <begin position="23"/>
        <end position="32"/>
    </location>
</feature>
<evidence type="ECO:0000256" key="3">
    <source>
        <dbReference type="PROSITE-ProRule" id="PRU00221"/>
    </source>
</evidence>
<protein>
    <recommendedName>
        <fullName evidence="7">Angio-associated migratory cell protein</fullName>
    </recommendedName>
</protein>
<dbReference type="InterPro" id="IPR015943">
    <property type="entry name" value="WD40/YVTN_repeat-like_dom_sf"/>
</dbReference>
<comment type="caution">
    <text evidence="5">The sequence shown here is derived from an EMBL/GenBank/DDBJ whole genome shotgun (WGS) entry which is preliminary data.</text>
</comment>
<feature type="repeat" description="WD" evidence="3">
    <location>
        <begin position="89"/>
        <end position="122"/>
    </location>
</feature>
<feature type="repeat" description="WD" evidence="3">
    <location>
        <begin position="305"/>
        <end position="338"/>
    </location>
</feature>
<dbReference type="Pfam" id="PF00400">
    <property type="entry name" value="WD40"/>
    <property type="match status" value="7"/>
</dbReference>
<dbReference type="SUPFAM" id="SSF50978">
    <property type="entry name" value="WD40 repeat-like"/>
    <property type="match status" value="1"/>
</dbReference>
<sequence length="427" mass="46924">MSGASYDSSGEDPDDFGASPDSSGEDYDDFDLDNLLSSLEVTPTPRISNVDEQDMDPDWDDEDMDPDWDDEHLDPDVSYGKADDSFYVFRGHADGVYSMACSPLDKYLVATGGKDNKVFLWKFGLQDSKLELQGHEGTISTLAFSRDGKFLASGSFDGLIKIWDAQLGIIKCTLEGLGGGVEWLKWHPGLRGYVVLAGSTNCSVRLWDADKGIHLRTFNGHASGVTCGDFSCDGKIICTGSSDASLRIWDPETAESINVRDRHRYHTGGLTCLSINNDSTIAVTGSNDSTVRLVNLSSGEVIRSYYSHSDSVVCCGFASNNPYTFATGSLDSKLIVWDTLYPDPVCICEHKTGEKAEGVTCLLWLAFMPCIITGSTHGRVRMWNCVRGTCLRTYDVHRGEIVSLSMVKYCTHIVSISRDRTARVFQM</sequence>
<keyword evidence="6" id="KW-1185">Reference proteome</keyword>
<dbReference type="PROSITE" id="PS50082">
    <property type="entry name" value="WD_REPEATS_2"/>
    <property type="match status" value="6"/>
</dbReference>
<dbReference type="CDD" id="cd00200">
    <property type="entry name" value="WD40"/>
    <property type="match status" value="1"/>
</dbReference>
<feature type="repeat" description="WD" evidence="3">
    <location>
        <begin position="132"/>
        <end position="164"/>
    </location>
</feature>